<proteinExistence type="predicted"/>
<protein>
    <submittedName>
        <fullName evidence="2">DUF3570 domain-containing protein</fullName>
    </submittedName>
</protein>
<feature type="chain" id="PRO_5037391962" evidence="1">
    <location>
        <begin position="22"/>
        <end position="402"/>
    </location>
</feature>
<evidence type="ECO:0000313" key="2">
    <source>
        <dbReference type="EMBL" id="MBO0932040.1"/>
    </source>
</evidence>
<reference evidence="2 3" key="1">
    <citation type="submission" date="2021-03" db="EMBL/GenBank/DDBJ databases">
        <title>Fibrella sp. HMF5036 genome sequencing and assembly.</title>
        <authorList>
            <person name="Kang H."/>
            <person name="Kim H."/>
            <person name="Bae S."/>
            <person name="Joh K."/>
        </authorList>
    </citation>
    <scope>NUCLEOTIDE SEQUENCE [LARGE SCALE GENOMIC DNA]</scope>
    <source>
        <strain evidence="2 3">HMF5036</strain>
    </source>
</reference>
<organism evidence="2 3">
    <name type="scientific">Fibrella aquatilis</name>
    <dbReference type="NCBI Taxonomy" id="2817059"/>
    <lineage>
        <taxon>Bacteria</taxon>
        <taxon>Pseudomonadati</taxon>
        <taxon>Bacteroidota</taxon>
        <taxon>Cytophagia</taxon>
        <taxon>Cytophagales</taxon>
        <taxon>Spirosomataceae</taxon>
        <taxon>Fibrella</taxon>
    </lineage>
</organism>
<dbReference type="EMBL" id="JAFMYU010000010">
    <property type="protein sequence ID" value="MBO0932040.1"/>
    <property type="molecule type" value="Genomic_DNA"/>
</dbReference>
<keyword evidence="3" id="KW-1185">Reference proteome</keyword>
<accession>A0A939G7Y7</accession>
<dbReference type="Proteomes" id="UP000664795">
    <property type="component" value="Unassembled WGS sequence"/>
</dbReference>
<gene>
    <name evidence="2" type="ORF">J2I48_13600</name>
</gene>
<sequence length="402" mass="45183">MKKFTLTVALLLAGLVGRAQTQPAAETGYEARQLKIEEINFVSNYYHQEGNNSAVTGGIGTEKLTNYANSFDLVLSKIDRFNRVHTLSIDANIDYYTSASSDNIDPLTISSASKSDIHFYPSVTWRVADPRTRISRSLGYSYSREYDYQSHGFTAQVSKTSADNNREVSVRGSAFFDTWKAILPSELRPANYGSGAHNDRAGVDYKPRNSFNMALSLSQVVNKRLQLLVVLEPSLQQGLLSTPFHRVYFTDGSERIERLPGTRLKLPIGLRANYFYGDRVIIRSFYRFYVDDWGMQAHTANLEVPVKLTPFLSISPFYRFHTQTAVSFFRPYGGHDPNLLYHTSDYDIGNISTQFIGTGIRMAPPGGVLGIRAWNALELRYGHYTRSTGMVANSLTLLVKVK</sequence>
<evidence type="ECO:0000256" key="1">
    <source>
        <dbReference type="SAM" id="SignalP"/>
    </source>
</evidence>
<name>A0A939G7Y7_9BACT</name>
<dbReference type="Pfam" id="PF12094">
    <property type="entry name" value="DUF3570"/>
    <property type="match status" value="1"/>
</dbReference>
<feature type="signal peptide" evidence="1">
    <location>
        <begin position="1"/>
        <end position="21"/>
    </location>
</feature>
<keyword evidence="1" id="KW-0732">Signal</keyword>
<dbReference type="InterPro" id="IPR021953">
    <property type="entry name" value="DUF3570"/>
</dbReference>
<dbReference type="AlphaFoldDB" id="A0A939G7Y7"/>
<evidence type="ECO:0000313" key="3">
    <source>
        <dbReference type="Proteomes" id="UP000664795"/>
    </source>
</evidence>
<dbReference type="RefSeq" id="WP_207336012.1">
    <property type="nucleotide sequence ID" value="NZ_JAFMYU010000010.1"/>
</dbReference>
<comment type="caution">
    <text evidence="2">The sequence shown here is derived from an EMBL/GenBank/DDBJ whole genome shotgun (WGS) entry which is preliminary data.</text>
</comment>